<evidence type="ECO:0000256" key="1">
    <source>
        <dbReference type="ARBA" id="ARBA00008857"/>
    </source>
</evidence>
<dbReference type="Gene3D" id="1.10.150.130">
    <property type="match status" value="1"/>
</dbReference>
<dbReference type="Proteomes" id="UP001523262">
    <property type="component" value="Unassembled WGS sequence"/>
</dbReference>
<gene>
    <name evidence="5" type="ORF">NDK43_25835</name>
</gene>
<dbReference type="InterPro" id="IPR050090">
    <property type="entry name" value="Tyrosine_recombinase_XerCD"/>
</dbReference>
<dbReference type="InterPro" id="IPR002104">
    <property type="entry name" value="Integrase_catalytic"/>
</dbReference>
<dbReference type="InterPro" id="IPR010998">
    <property type="entry name" value="Integrase_recombinase_N"/>
</dbReference>
<feature type="domain" description="Tyr recombinase" evidence="4">
    <location>
        <begin position="103"/>
        <end position="286"/>
    </location>
</feature>
<dbReference type="CDD" id="cd00796">
    <property type="entry name" value="INT_Rci_Hp1_C"/>
    <property type="match status" value="1"/>
</dbReference>
<dbReference type="PROSITE" id="PS51898">
    <property type="entry name" value="TYR_RECOMBINASE"/>
    <property type="match status" value="1"/>
</dbReference>
<dbReference type="Pfam" id="PF00589">
    <property type="entry name" value="Phage_integrase"/>
    <property type="match status" value="1"/>
</dbReference>
<evidence type="ECO:0000313" key="5">
    <source>
        <dbReference type="EMBL" id="MCM2535135.1"/>
    </source>
</evidence>
<dbReference type="Gene3D" id="1.10.443.10">
    <property type="entry name" value="Intergrase catalytic core"/>
    <property type="match status" value="1"/>
</dbReference>
<keyword evidence="6" id="KW-1185">Reference proteome</keyword>
<dbReference type="SUPFAM" id="SSF56349">
    <property type="entry name" value="DNA breaking-rejoining enzymes"/>
    <property type="match status" value="1"/>
</dbReference>
<dbReference type="InterPro" id="IPR011010">
    <property type="entry name" value="DNA_brk_join_enz"/>
</dbReference>
<evidence type="ECO:0000313" key="6">
    <source>
        <dbReference type="Proteomes" id="UP001523262"/>
    </source>
</evidence>
<dbReference type="PANTHER" id="PTHR30349:SF41">
    <property type="entry name" value="INTEGRASE_RECOMBINASE PROTEIN MJ0367-RELATED"/>
    <property type="match status" value="1"/>
</dbReference>
<keyword evidence="2" id="KW-0238">DNA-binding</keyword>
<dbReference type="PANTHER" id="PTHR30349">
    <property type="entry name" value="PHAGE INTEGRASE-RELATED"/>
    <property type="match status" value="1"/>
</dbReference>
<reference evidence="5 6" key="1">
    <citation type="submission" date="2022-06" db="EMBL/GenBank/DDBJ databases">
        <authorList>
            <person name="Jeon C.O."/>
        </authorList>
    </citation>
    <scope>NUCLEOTIDE SEQUENCE [LARGE SCALE GENOMIC DNA]</scope>
    <source>
        <strain evidence="5 6">KCTC 13943</strain>
    </source>
</reference>
<comment type="similarity">
    <text evidence="1">Belongs to the 'phage' integrase family.</text>
</comment>
<evidence type="ECO:0000259" key="4">
    <source>
        <dbReference type="PROSITE" id="PS51898"/>
    </source>
</evidence>
<organism evidence="5 6">
    <name type="scientific">Neobacillus pocheonensis</name>
    <dbReference type="NCBI Taxonomy" id="363869"/>
    <lineage>
        <taxon>Bacteria</taxon>
        <taxon>Bacillati</taxon>
        <taxon>Bacillota</taxon>
        <taxon>Bacilli</taxon>
        <taxon>Bacillales</taxon>
        <taxon>Bacillaceae</taxon>
        <taxon>Neobacillus</taxon>
    </lineage>
</organism>
<protein>
    <submittedName>
        <fullName evidence="5">Site-specific integrase</fullName>
    </submittedName>
</protein>
<comment type="caution">
    <text evidence="5">The sequence shown here is derived from an EMBL/GenBank/DDBJ whole genome shotgun (WGS) entry which is preliminary data.</text>
</comment>
<evidence type="ECO:0000256" key="2">
    <source>
        <dbReference type="ARBA" id="ARBA00023125"/>
    </source>
</evidence>
<keyword evidence="3" id="KW-0233">DNA recombination</keyword>
<sequence length="296" mass="34739">MSEHKIHFVYFKNFLKQAGYTVEFVHEVTEEMCICYWVFMRNKIKWADHKRIGSKLKKQQAGLSPATIILRTRTLKAQFNYYKKKGYIEENPWQEFNLENEEATPRYWNEQELTRLFESVDRSTFEGERNFALFTFLLDTGARISEALQLNEWDMDLESGEVYFSAQITKNKCPRTSPLAKDTISLLKSLFKKNASYRTSGSHAAFITASGTRLKYSGARYCLVSKEKKAKIKRPHLHQFRHSFAVHYTLSGGDESSLRDIGGWKTEKAIKRYRKIRTNELKVQHQKFSPVNKLFI</sequence>
<proteinExistence type="inferred from homology"/>
<dbReference type="InterPro" id="IPR013762">
    <property type="entry name" value="Integrase-like_cat_sf"/>
</dbReference>
<accession>A0ABT0WHR2</accession>
<name>A0ABT0WHR2_9BACI</name>
<dbReference type="EMBL" id="JAMQCR010000002">
    <property type="protein sequence ID" value="MCM2535135.1"/>
    <property type="molecule type" value="Genomic_DNA"/>
</dbReference>
<evidence type="ECO:0000256" key="3">
    <source>
        <dbReference type="ARBA" id="ARBA00023172"/>
    </source>
</evidence>